<name>A0A164FT78_BACCE</name>
<dbReference type="AlphaFoldDB" id="A0A164FT78"/>
<evidence type="ECO:0000313" key="3">
    <source>
        <dbReference type="Proteomes" id="UP000076501"/>
    </source>
</evidence>
<accession>A0A164FT78</accession>
<proteinExistence type="predicted"/>
<sequence>MNNKQTKKIISAVLAGTFMFGVAAPLTFNVQEVKASGFETVDERLSQEEILDLLKLEKELKENNISIEDIMTGIEQELAKEVPGEALTLSIKNVDGPQYGPKSQAAKIAAKQMLKNLNRIGRVAWDRSVRQYVDKLPISWDSKKALKGYLSYTVVVKTLNVVIGFSGTITTAISNQLKKMGCPAWLADMTARAIVTLLL</sequence>
<dbReference type="Proteomes" id="UP000076501">
    <property type="component" value="Unassembled WGS sequence"/>
</dbReference>
<protein>
    <submittedName>
        <fullName evidence="2">Uncharacterized protein</fullName>
    </submittedName>
</protein>
<dbReference type="PATRIC" id="fig|1396.539.peg.3492"/>
<reference evidence="2 3" key="1">
    <citation type="submission" date="2015-09" db="EMBL/GenBank/DDBJ databases">
        <title>Bacillus cereus food isolates.</title>
        <authorList>
            <person name="Boekhorst J."/>
        </authorList>
    </citation>
    <scope>NUCLEOTIDE SEQUENCE [LARGE SCALE GENOMIC DNA]</scope>
    <source>
        <strain evidence="2 3">B4082</strain>
    </source>
</reference>
<evidence type="ECO:0000256" key="1">
    <source>
        <dbReference type="SAM" id="SignalP"/>
    </source>
</evidence>
<dbReference type="RefSeq" id="WP_063222606.1">
    <property type="nucleotide sequence ID" value="NZ_JAEHBS010000024.1"/>
</dbReference>
<keyword evidence="1" id="KW-0732">Signal</keyword>
<gene>
    <name evidence="2" type="ORF">B4082_2352</name>
</gene>
<comment type="caution">
    <text evidence="2">The sequence shown here is derived from an EMBL/GenBank/DDBJ whole genome shotgun (WGS) entry which is preliminary data.</text>
</comment>
<dbReference type="EMBL" id="LJKA01000036">
    <property type="protein sequence ID" value="KZD36535.1"/>
    <property type="molecule type" value="Genomic_DNA"/>
</dbReference>
<feature type="signal peptide" evidence="1">
    <location>
        <begin position="1"/>
        <end position="23"/>
    </location>
</feature>
<feature type="chain" id="PRO_5038419235" evidence="1">
    <location>
        <begin position="24"/>
        <end position="199"/>
    </location>
</feature>
<evidence type="ECO:0000313" key="2">
    <source>
        <dbReference type="EMBL" id="KZD36535.1"/>
    </source>
</evidence>
<organism evidence="2 3">
    <name type="scientific">Bacillus cereus</name>
    <dbReference type="NCBI Taxonomy" id="1396"/>
    <lineage>
        <taxon>Bacteria</taxon>
        <taxon>Bacillati</taxon>
        <taxon>Bacillota</taxon>
        <taxon>Bacilli</taxon>
        <taxon>Bacillales</taxon>
        <taxon>Bacillaceae</taxon>
        <taxon>Bacillus</taxon>
        <taxon>Bacillus cereus group</taxon>
    </lineage>
</organism>